<keyword evidence="4" id="KW-1185">Reference proteome</keyword>
<feature type="domain" description="DUF7779" evidence="2">
    <location>
        <begin position="523"/>
        <end position="615"/>
    </location>
</feature>
<evidence type="ECO:0000313" key="3">
    <source>
        <dbReference type="EMBL" id="KAK4456673.1"/>
    </source>
</evidence>
<reference evidence="3" key="1">
    <citation type="journal article" date="2023" name="Mol. Phylogenet. Evol.">
        <title>Genome-scale phylogeny and comparative genomics of the fungal order Sordariales.</title>
        <authorList>
            <person name="Hensen N."/>
            <person name="Bonometti L."/>
            <person name="Westerberg I."/>
            <person name="Brannstrom I.O."/>
            <person name="Guillou S."/>
            <person name="Cros-Aarteil S."/>
            <person name="Calhoun S."/>
            <person name="Haridas S."/>
            <person name="Kuo A."/>
            <person name="Mondo S."/>
            <person name="Pangilinan J."/>
            <person name="Riley R."/>
            <person name="LaButti K."/>
            <person name="Andreopoulos B."/>
            <person name="Lipzen A."/>
            <person name="Chen C."/>
            <person name="Yan M."/>
            <person name="Daum C."/>
            <person name="Ng V."/>
            <person name="Clum A."/>
            <person name="Steindorff A."/>
            <person name="Ohm R.A."/>
            <person name="Martin F."/>
            <person name="Silar P."/>
            <person name="Natvig D.O."/>
            <person name="Lalanne C."/>
            <person name="Gautier V."/>
            <person name="Ament-Velasquez S.L."/>
            <person name="Kruys A."/>
            <person name="Hutchinson M.I."/>
            <person name="Powell A.J."/>
            <person name="Barry K."/>
            <person name="Miller A.N."/>
            <person name="Grigoriev I.V."/>
            <person name="Debuchy R."/>
            <person name="Gladieux P."/>
            <person name="Hiltunen Thoren M."/>
            <person name="Johannesson H."/>
        </authorList>
    </citation>
    <scope>NUCLEOTIDE SEQUENCE</scope>
    <source>
        <strain evidence="3">PSN324</strain>
    </source>
</reference>
<protein>
    <submittedName>
        <fullName evidence="3">P-loop containing nucleoside triphosphate hydrolase protein</fullName>
    </submittedName>
</protein>
<dbReference type="Pfam" id="PF25000">
    <property type="entry name" value="DUF7779"/>
    <property type="match status" value="1"/>
</dbReference>
<dbReference type="AlphaFoldDB" id="A0AAV9HAV4"/>
<proteinExistence type="predicted"/>
<evidence type="ECO:0000259" key="1">
    <source>
        <dbReference type="Pfam" id="PF00931"/>
    </source>
</evidence>
<dbReference type="GO" id="GO:0043531">
    <property type="term" value="F:ADP binding"/>
    <property type="evidence" value="ECO:0007669"/>
    <property type="project" value="InterPro"/>
</dbReference>
<organism evidence="3 4">
    <name type="scientific">Cladorrhinum samala</name>
    <dbReference type="NCBI Taxonomy" id="585594"/>
    <lineage>
        <taxon>Eukaryota</taxon>
        <taxon>Fungi</taxon>
        <taxon>Dikarya</taxon>
        <taxon>Ascomycota</taxon>
        <taxon>Pezizomycotina</taxon>
        <taxon>Sordariomycetes</taxon>
        <taxon>Sordariomycetidae</taxon>
        <taxon>Sordariales</taxon>
        <taxon>Podosporaceae</taxon>
        <taxon>Cladorrhinum</taxon>
    </lineage>
</organism>
<evidence type="ECO:0000313" key="4">
    <source>
        <dbReference type="Proteomes" id="UP001321749"/>
    </source>
</evidence>
<evidence type="ECO:0000259" key="2">
    <source>
        <dbReference type="Pfam" id="PF25000"/>
    </source>
</evidence>
<accession>A0AAV9HAV4</accession>
<dbReference type="EMBL" id="MU865178">
    <property type="protein sequence ID" value="KAK4456673.1"/>
    <property type="molecule type" value="Genomic_DNA"/>
</dbReference>
<keyword evidence="3" id="KW-0378">Hydrolase</keyword>
<dbReference type="GO" id="GO:0016787">
    <property type="term" value="F:hydrolase activity"/>
    <property type="evidence" value="ECO:0007669"/>
    <property type="project" value="UniProtKB-KW"/>
</dbReference>
<dbReference type="PANTHER" id="PTHR35205">
    <property type="entry name" value="NB-ARC AND TPR DOMAIN PROTEIN"/>
    <property type="match status" value="1"/>
</dbReference>
<dbReference type="Pfam" id="PF13424">
    <property type="entry name" value="TPR_12"/>
    <property type="match status" value="1"/>
</dbReference>
<feature type="domain" description="NB-ARC" evidence="1">
    <location>
        <begin position="287"/>
        <end position="411"/>
    </location>
</feature>
<dbReference type="InterPro" id="IPR027417">
    <property type="entry name" value="P-loop_NTPase"/>
</dbReference>
<sequence length="848" mass="96011">MDVQERQVKYIIWPGRVVVFVRGGQQPERPDEISEPSAAVVHVRRDLGQLGQRRADVDGEVFHVGRVLSAEEEGDAAEGRHVLTQNLLESGKYKSDSVLAKLRDQQASFQGIVQLSGLIQQLLRSESLLTGFLYMAILRAVHQGAQGGGGEDCFRRIIDKLRCVGEQSALFYSRCSDSRVPADHAKQSLSEAYRLQLAFIGAIVEVYNLGPLVNLSDPQWKTIEYHESKCNDHLRSSQSFLDQQIQSFRQPVSSPTTTAHRIPQPRGTYMYPNRGTPRFFGRTDELEQLRESLKIHNSVRLHGIPGVGKTSLALRFANQSESDYNMIFWMECEPSSALDQSCHEALSRLGVIDAKQKPGVELRQRWREFLTQTSSTWLVIFDNVERSQDLEQFWPPGGPGKIIVTARDPELGFWSIDHSIAISPFTSEQGRDCILSLLAYPRRVNSDRDASSDGDAAEALSNELGGLPIGIVQMIALMRAKRIPLKRFLTIYRENALKYHDEEARIDVGINAKRNIGTNWDMSFKALTDEARSLLGILSFLSPDAIPEEMFNHWDDESKSRTTCGLLPYCDTYDDFVEVEYKLFKLALADKEHNTEMLNLHRLEQLQFKKYLDPQARQRAFDHASRLLYDAFPKQYVGQRFTGRWEECGMYIQHAIVLNTHYTQPNPAQKYTAPVEFAKLMGWCAWYLFEVADFSRFQQIHAGGMRAYQEAPKSESDMATLASLNYNAGTVETAMGLFAKAKVSLYEALRIRRSLGVNDDDIAATLNSLGLLHSSVHEFGDAEECYLEARDIHLGRAPSSDRDLSLTMVNHNLQRNAIQRGTTLPTVEELQSTVRTLEKSISWWMTAQ</sequence>
<dbReference type="InterPro" id="IPR011990">
    <property type="entry name" value="TPR-like_helical_dom_sf"/>
</dbReference>
<gene>
    <name evidence="3" type="ORF">QBC42DRAFT_342225</name>
</gene>
<dbReference type="InterPro" id="IPR056681">
    <property type="entry name" value="DUF7779"/>
</dbReference>
<dbReference type="Gene3D" id="3.40.50.300">
    <property type="entry name" value="P-loop containing nucleotide triphosphate hydrolases"/>
    <property type="match status" value="1"/>
</dbReference>
<name>A0AAV9HAV4_9PEZI</name>
<reference evidence="3" key="2">
    <citation type="submission" date="2023-06" db="EMBL/GenBank/DDBJ databases">
        <authorList>
            <consortium name="Lawrence Berkeley National Laboratory"/>
            <person name="Mondo S.J."/>
            <person name="Hensen N."/>
            <person name="Bonometti L."/>
            <person name="Westerberg I."/>
            <person name="Brannstrom I.O."/>
            <person name="Guillou S."/>
            <person name="Cros-Aarteil S."/>
            <person name="Calhoun S."/>
            <person name="Haridas S."/>
            <person name="Kuo A."/>
            <person name="Pangilinan J."/>
            <person name="Riley R."/>
            <person name="Labutti K."/>
            <person name="Andreopoulos B."/>
            <person name="Lipzen A."/>
            <person name="Chen C."/>
            <person name="Yanf M."/>
            <person name="Daum C."/>
            <person name="Ng V."/>
            <person name="Clum A."/>
            <person name="Steindorff A."/>
            <person name="Ohm R."/>
            <person name="Martin F."/>
            <person name="Silar P."/>
            <person name="Natvig D."/>
            <person name="Lalanne C."/>
            <person name="Gautier V."/>
            <person name="Ament-Velasquez S.L."/>
            <person name="Kruys A."/>
            <person name="Hutchinson M.I."/>
            <person name="Powell A.J."/>
            <person name="Barry K."/>
            <person name="Miller A.N."/>
            <person name="Grigoriev I.V."/>
            <person name="Debuchy R."/>
            <person name="Gladieux P."/>
            <person name="Thoren M.H."/>
            <person name="Johannesson H."/>
        </authorList>
    </citation>
    <scope>NUCLEOTIDE SEQUENCE</scope>
    <source>
        <strain evidence="3">PSN324</strain>
    </source>
</reference>
<dbReference type="Pfam" id="PF00931">
    <property type="entry name" value="NB-ARC"/>
    <property type="match status" value="1"/>
</dbReference>
<dbReference type="Proteomes" id="UP001321749">
    <property type="component" value="Unassembled WGS sequence"/>
</dbReference>
<dbReference type="PANTHER" id="PTHR35205:SF1">
    <property type="entry name" value="ZU5 DOMAIN-CONTAINING PROTEIN"/>
    <property type="match status" value="1"/>
</dbReference>
<dbReference type="Gene3D" id="1.25.40.10">
    <property type="entry name" value="Tetratricopeptide repeat domain"/>
    <property type="match status" value="1"/>
</dbReference>
<comment type="caution">
    <text evidence="3">The sequence shown here is derived from an EMBL/GenBank/DDBJ whole genome shotgun (WGS) entry which is preliminary data.</text>
</comment>
<dbReference type="SUPFAM" id="SSF48452">
    <property type="entry name" value="TPR-like"/>
    <property type="match status" value="1"/>
</dbReference>
<dbReference type="InterPro" id="IPR002182">
    <property type="entry name" value="NB-ARC"/>
</dbReference>
<dbReference type="SUPFAM" id="SSF52540">
    <property type="entry name" value="P-loop containing nucleoside triphosphate hydrolases"/>
    <property type="match status" value="1"/>
</dbReference>